<organism evidence="2 3">
    <name type="scientific">Mycena metata</name>
    <dbReference type="NCBI Taxonomy" id="1033252"/>
    <lineage>
        <taxon>Eukaryota</taxon>
        <taxon>Fungi</taxon>
        <taxon>Dikarya</taxon>
        <taxon>Basidiomycota</taxon>
        <taxon>Agaricomycotina</taxon>
        <taxon>Agaricomycetes</taxon>
        <taxon>Agaricomycetidae</taxon>
        <taxon>Agaricales</taxon>
        <taxon>Marasmiineae</taxon>
        <taxon>Mycenaceae</taxon>
        <taxon>Mycena</taxon>
    </lineage>
</organism>
<evidence type="ECO:0000313" key="2">
    <source>
        <dbReference type="EMBL" id="KAJ7724649.1"/>
    </source>
</evidence>
<proteinExistence type="predicted"/>
<keyword evidence="3" id="KW-1185">Reference proteome</keyword>
<evidence type="ECO:0008006" key="4">
    <source>
        <dbReference type="Google" id="ProtNLM"/>
    </source>
</evidence>
<dbReference type="AlphaFoldDB" id="A0AAD7HPT4"/>
<evidence type="ECO:0000256" key="1">
    <source>
        <dbReference type="SAM" id="MobiDB-lite"/>
    </source>
</evidence>
<dbReference type="SUPFAM" id="SSF52047">
    <property type="entry name" value="RNI-like"/>
    <property type="match status" value="1"/>
</dbReference>
<protein>
    <recommendedName>
        <fullName evidence="4">F-box domain-containing protein</fullName>
    </recommendedName>
</protein>
<name>A0AAD7HPT4_9AGAR</name>
<dbReference type="EMBL" id="JARKIB010000200">
    <property type="protein sequence ID" value="KAJ7724649.1"/>
    <property type="molecule type" value="Genomic_DNA"/>
</dbReference>
<feature type="compositionally biased region" description="Pro residues" evidence="1">
    <location>
        <begin position="8"/>
        <end position="20"/>
    </location>
</feature>
<sequence>MIGMIQTPLPPVPHQSAVSPPPDLLHLLRSNEPPQEAQIPVIRDIISDDKNRISLMDAEIVSLQSQIHNLNATLAQSLQKRNDAQLHALQHCSILSPIRRVPPELISEIFDRVCGGEPGKRLPWYLGHISRSWRHTALSLAHLWSSITVELHLSKTDVLLASMEEQLRRAAHVPLDVHFPDVRTDMDAPLLNLILRHSNRWGSLYLNRRRRLSHDTAVLDWLRPIKGHLEQLVRLEVPHYWITILDIFSTAPRLREVMLTDHHLRESPSSILIPWQQITHYRGTYGSGRQLEILEQSPNLLECALGFQGALSVTSNTTPTLPHLRRLTLDLHTAVGNITAPVLEDLLLSWSNPQALAWAQPLLFRCSSTLQRLALRQSIICMELIPVLRGLPLLAHLVLEYSAGTGDAQTDFFNAFSTAAATSEPPVCPNLTSIVYGYRFKGRSSKDAFFAMARSRFRPISADYRPLSCLRLYAVRYTLSDSMLSRMALLKDQGFDAAFLDERESEFLGENLFVF</sequence>
<gene>
    <name evidence="2" type="ORF">B0H16DRAFT_1698588</name>
</gene>
<comment type="caution">
    <text evidence="2">The sequence shown here is derived from an EMBL/GenBank/DDBJ whole genome shotgun (WGS) entry which is preliminary data.</text>
</comment>
<dbReference type="InterPro" id="IPR032675">
    <property type="entry name" value="LRR_dom_sf"/>
</dbReference>
<reference evidence="2" key="1">
    <citation type="submission" date="2023-03" db="EMBL/GenBank/DDBJ databases">
        <title>Massive genome expansion in bonnet fungi (Mycena s.s.) driven by repeated elements and novel gene families across ecological guilds.</title>
        <authorList>
            <consortium name="Lawrence Berkeley National Laboratory"/>
            <person name="Harder C.B."/>
            <person name="Miyauchi S."/>
            <person name="Viragh M."/>
            <person name="Kuo A."/>
            <person name="Thoen E."/>
            <person name="Andreopoulos B."/>
            <person name="Lu D."/>
            <person name="Skrede I."/>
            <person name="Drula E."/>
            <person name="Henrissat B."/>
            <person name="Morin E."/>
            <person name="Kohler A."/>
            <person name="Barry K."/>
            <person name="LaButti K."/>
            <person name="Morin E."/>
            <person name="Salamov A."/>
            <person name="Lipzen A."/>
            <person name="Mereny Z."/>
            <person name="Hegedus B."/>
            <person name="Baldrian P."/>
            <person name="Stursova M."/>
            <person name="Weitz H."/>
            <person name="Taylor A."/>
            <person name="Grigoriev I.V."/>
            <person name="Nagy L.G."/>
            <person name="Martin F."/>
            <person name="Kauserud H."/>
        </authorList>
    </citation>
    <scope>NUCLEOTIDE SEQUENCE</scope>
    <source>
        <strain evidence="2">CBHHK182m</strain>
    </source>
</reference>
<dbReference type="Gene3D" id="3.80.10.10">
    <property type="entry name" value="Ribonuclease Inhibitor"/>
    <property type="match status" value="1"/>
</dbReference>
<evidence type="ECO:0000313" key="3">
    <source>
        <dbReference type="Proteomes" id="UP001215598"/>
    </source>
</evidence>
<feature type="region of interest" description="Disordered" evidence="1">
    <location>
        <begin position="1"/>
        <end position="20"/>
    </location>
</feature>
<dbReference type="Proteomes" id="UP001215598">
    <property type="component" value="Unassembled WGS sequence"/>
</dbReference>
<accession>A0AAD7HPT4</accession>